<organism evidence="2 3">
    <name type="scientific">Sphaerosporella brunnea</name>
    <dbReference type="NCBI Taxonomy" id="1250544"/>
    <lineage>
        <taxon>Eukaryota</taxon>
        <taxon>Fungi</taxon>
        <taxon>Dikarya</taxon>
        <taxon>Ascomycota</taxon>
        <taxon>Pezizomycotina</taxon>
        <taxon>Pezizomycetes</taxon>
        <taxon>Pezizales</taxon>
        <taxon>Pyronemataceae</taxon>
        <taxon>Sphaerosporella</taxon>
    </lineage>
</organism>
<dbReference type="OrthoDB" id="5376127at2759"/>
<dbReference type="AlphaFoldDB" id="A0A5J5F3Y4"/>
<sequence length="877" mass="97489">MGRPRGSGRGGYRGRGRGGAGRGALVAQNADPIPVSTVDGPASPDSASVNELPLNGASPIDTEAGNETAATSSSEVSASNSESVPAPVVRGRSKGGRPRGRGRGGRGRGTGTASKVVEEDISRPQTDEDRLSRGPPEKPRRLGLRGGRAYKTRRATEAQQILAMDWPASNPSDLLATADYSSFTLPEVNTQDRRGVLRAKRESQLANTTVDQLIERAEELRSFFNEGAKVLIDQNLIDAVHTVKSIDAMTPSEVQQMEWYRNVRKELEQSETDAIARLEQFFQTQMRSLDIMRDGQCEKLFESTSNRCYEAMDRAVLQFLRSGDSPLSEFFELIPPKFTEYVLSKTRHDKVEDVTRNDLIIYFESSEGNNRSKFDLPQVNTRSNRGLYDRKVLPTRGAILREKLAEHWDQIKHLFDLNGPDLPASELLHKAVQNPEKLPVDLLKAFEDYHGTALVALEWESKILRDQIREHWRELGHKFGPHNVDSLSPQQIVYVIQSHPDGVPKDIWSTINRYHDTIYPYAELTFTPVSKRPEMLELRETRPDYNLQKTTEIKRKRETEDANISKKRKMTDSAQAVQLKGKMAASPAQADRGRKRKYTEGETRPTTKIRRTAANRKTYIAFEIPEDCHDEGEDSDPEMQATYLGALFGGISAPLALVNDYHHDTRNHAQFRDPSIKTSHELRAAEGLTTIGMAAQRVTGTAGHQPSLTSLDDDTETMDSGGYSEDLEESDADNMDVEQYPEINIDEHAMVNGSAGFGRPVAIDKPSVSEEAIVAERPAIMPNGPVIVDKPVVINEQIPTSANGTTTENLAYEQEPIQSRILAEMENTQNRNNNGHSVRAITNKESNPESTAHRLRDRRPATNGVVSNGKNAVGKSL</sequence>
<comment type="caution">
    <text evidence="2">The sequence shown here is derived from an EMBL/GenBank/DDBJ whole genome shotgun (WGS) entry which is preliminary data.</text>
</comment>
<evidence type="ECO:0000313" key="3">
    <source>
        <dbReference type="Proteomes" id="UP000326924"/>
    </source>
</evidence>
<proteinExistence type="predicted"/>
<feature type="region of interest" description="Disordered" evidence="1">
    <location>
        <begin position="557"/>
        <end position="605"/>
    </location>
</feature>
<feature type="region of interest" description="Disordered" evidence="1">
    <location>
        <begin position="830"/>
        <end position="877"/>
    </location>
</feature>
<protein>
    <submittedName>
        <fullName evidence="2">Uncharacterized protein</fullName>
    </submittedName>
</protein>
<dbReference type="Proteomes" id="UP000326924">
    <property type="component" value="Unassembled WGS sequence"/>
</dbReference>
<feature type="compositionally biased region" description="Basic residues" evidence="1">
    <location>
        <begin position="91"/>
        <end position="106"/>
    </location>
</feature>
<evidence type="ECO:0000256" key="1">
    <source>
        <dbReference type="SAM" id="MobiDB-lite"/>
    </source>
</evidence>
<feature type="compositionally biased region" description="Low complexity" evidence="1">
    <location>
        <begin position="66"/>
        <end position="90"/>
    </location>
</feature>
<accession>A0A5J5F3Y4</accession>
<feature type="compositionally biased region" description="Polar residues" evidence="1">
    <location>
        <begin position="700"/>
        <end position="710"/>
    </location>
</feature>
<name>A0A5J5F3Y4_9PEZI</name>
<dbReference type="EMBL" id="VXIS01000041">
    <property type="protein sequence ID" value="KAA8910873.1"/>
    <property type="molecule type" value="Genomic_DNA"/>
</dbReference>
<reference evidence="2 3" key="1">
    <citation type="submission" date="2019-09" db="EMBL/GenBank/DDBJ databases">
        <title>Draft genome of the ectomycorrhizal ascomycete Sphaerosporella brunnea.</title>
        <authorList>
            <consortium name="DOE Joint Genome Institute"/>
            <person name="Benucci G.M."/>
            <person name="Marozzi G."/>
            <person name="Antonielli L."/>
            <person name="Sanchez S."/>
            <person name="Marco P."/>
            <person name="Wang X."/>
            <person name="Falini L.B."/>
            <person name="Barry K."/>
            <person name="Haridas S."/>
            <person name="Lipzen A."/>
            <person name="Labutti K."/>
            <person name="Grigoriev I.V."/>
            <person name="Murat C."/>
            <person name="Martin F."/>
            <person name="Albertini E."/>
            <person name="Donnini D."/>
            <person name="Bonito G."/>
        </authorList>
    </citation>
    <scope>NUCLEOTIDE SEQUENCE [LARGE SCALE GENOMIC DNA]</scope>
    <source>
        <strain evidence="2 3">Sb_GMNB300</strain>
    </source>
</reference>
<feature type="compositionally biased region" description="Basic and acidic residues" evidence="1">
    <location>
        <begin position="116"/>
        <end position="140"/>
    </location>
</feature>
<gene>
    <name evidence="2" type="ORF">FN846DRAFT_492166</name>
</gene>
<dbReference type="InParanoid" id="A0A5J5F3Y4"/>
<feature type="region of interest" description="Disordered" evidence="1">
    <location>
        <begin position="700"/>
        <end position="732"/>
    </location>
</feature>
<feature type="compositionally biased region" description="Basic and acidic residues" evidence="1">
    <location>
        <begin position="851"/>
        <end position="860"/>
    </location>
</feature>
<feature type="compositionally biased region" description="Gly residues" evidence="1">
    <location>
        <begin position="1"/>
        <end position="22"/>
    </location>
</feature>
<keyword evidence="3" id="KW-1185">Reference proteome</keyword>
<evidence type="ECO:0000313" key="2">
    <source>
        <dbReference type="EMBL" id="KAA8910873.1"/>
    </source>
</evidence>
<feature type="region of interest" description="Disordered" evidence="1">
    <location>
        <begin position="1"/>
        <end position="147"/>
    </location>
</feature>